<keyword evidence="3" id="KW-0238">DNA-binding</keyword>
<dbReference type="CDD" id="cd09898">
    <property type="entry name" value="H3TH_53EXO"/>
    <property type="match status" value="1"/>
</dbReference>
<dbReference type="GO" id="GO:0033567">
    <property type="term" value="P:DNA replication, Okazaki fragment processing"/>
    <property type="evidence" value="ECO:0007669"/>
    <property type="project" value="InterPro"/>
</dbReference>
<dbReference type="GO" id="GO:0003677">
    <property type="term" value="F:DNA binding"/>
    <property type="evidence" value="ECO:0007669"/>
    <property type="project" value="UniProtKB-KW"/>
</dbReference>
<dbReference type="Pfam" id="PF02739">
    <property type="entry name" value="5_3_exonuc_N"/>
    <property type="match status" value="1"/>
</dbReference>
<evidence type="ECO:0000259" key="6">
    <source>
        <dbReference type="SMART" id="SM00475"/>
    </source>
</evidence>
<keyword evidence="2" id="KW-0378">Hydrolase</keyword>
<dbReference type="SUPFAM" id="SSF88723">
    <property type="entry name" value="PIN domain-like"/>
    <property type="match status" value="1"/>
</dbReference>
<comment type="caution">
    <text evidence="7">The sequence shown here is derived from an EMBL/GenBank/DDBJ whole genome shotgun (WGS) entry which is preliminary data.</text>
</comment>
<dbReference type="InterPro" id="IPR036279">
    <property type="entry name" value="5-3_exonuclease_C_sf"/>
</dbReference>
<dbReference type="Proteomes" id="UP000295416">
    <property type="component" value="Unassembled WGS sequence"/>
</dbReference>
<evidence type="ECO:0000313" key="7">
    <source>
        <dbReference type="EMBL" id="TCP30551.1"/>
    </source>
</evidence>
<keyword evidence="7" id="KW-0269">Exonuclease</keyword>
<dbReference type="SUPFAM" id="SSF47807">
    <property type="entry name" value="5' to 3' exonuclease, C-terminal subdomain"/>
    <property type="match status" value="1"/>
</dbReference>
<reference evidence="7 8" key="1">
    <citation type="submission" date="2019-03" db="EMBL/GenBank/DDBJ databases">
        <title>Genomic Encyclopedia of Type Strains, Phase IV (KMG-IV): sequencing the most valuable type-strain genomes for metagenomic binning, comparative biology and taxonomic classification.</title>
        <authorList>
            <person name="Goeker M."/>
        </authorList>
    </citation>
    <scope>NUCLEOTIDE SEQUENCE [LARGE SCALE GENOMIC DNA]</scope>
    <source>
        <strain evidence="7 8">DSM 19377</strain>
    </source>
</reference>
<evidence type="ECO:0000256" key="1">
    <source>
        <dbReference type="ARBA" id="ARBA00022722"/>
    </source>
</evidence>
<dbReference type="Gene3D" id="1.10.150.20">
    <property type="entry name" value="5' to 3' exonuclease, C-terminal subdomain"/>
    <property type="match status" value="1"/>
</dbReference>
<dbReference type="CDD" id="cd09859">
    <property type="entry name" value="PIN_53EXO"/>
    <property type="match status" value="1"/>
</dbReference>
<gene>
    <name evidence="7" type="ORF">EV207_10580</name>
</gene>
<dbReference type="GO" id="GO:0008409">
    <property type="term" value="F:5'-3' exonuclease activity"/>
    <property type="evidence" value="ECO:0007669"/>
    <property type="project" value="InterPro"/>
</dbReference>
<sequence length="306" mass="34554">MQKLMLIDGMALLFRGYFATAYRGSIRRTELGVPTNGVHWLIRYMWQAMKVVNPTHIICCWDTEKPTFRKEMFDQYKANRSAPPEDLIPQFQLARDVVESIGIANVSLEGYEADDVMGTIAKTYSKAMEVDILTGDHDTLQLVDDNIHVIIMEKGFGNFKRYTSEVLFEEKGLTAEQIVDLKALMGDRSDNYPGVPGIGEKTALKLLHDFGNVNDILKNQSVLSKGVRGKLEKGIEMLALSKELATIACNAPVKIELEKAVWHMDVKRVNDMFDIVEFKSLLGELHEVHQSIQEAHIRIATGRKVN</sequence>
<dbReference type="InterPro" id="IPR008918">
    <property type="entry name" value="HhH2"/>
</dbReference>
<comment type="function">
    <text evidence="4">5'-3' exonuclease acting preferentially on double-stranded DNA.</text>
</comment>
<accession>A0A4R2P914</accession>
<dbReference type="Pfam" id="PF01367">
    <property type="entry name" value="5_3_exonuc"/>
    <property type="match status" value="1"/>
</dbReference>
<dbReference type="FunFam" id="1.10.150.20:FF:000003">
    <property type="entry name" value="DNA polymerase I"/>
    <property type="match status" value="1"/>
</dbReference>
<evidence type="ECO:0000256" key="4">
    <source>
        <dbReference type="ARBA" id="ARBA00049957"/>
    </source>
</evidence>
<proteinExistence type="predicted"/>
<feature type="domain" description="5'-3' exonuclease" evidence="6">
    <location>
        <begin position="2"/>
        <end position="263"/>
    </location>
</feature>
<dbReference type="PANTHER" id="PTHR42646">
    <property type="entry name" value="FLAP ENDONUCLEASE XNI"/>
    <property type="match status" value="1"/>
</dbReference>
<evidence type="ECO:0000313" key="8">
    <source>
        <dbReference type="Proteomes" id="UP000295416"/>
    </source>
</evidence>
<dbReference type="InterPro" id="IPR038969">
    <property type="entry name" value="FEN"/>
</dbReference>
<keyword evidence="8" id="KW-1185">Reference proteome</keyword>
<dbReference type="SMART" id="SM00475">
    <property type="entry name" value="53EXOc"/>
    <property type="match status" value="1"/>
</dbReference>
<dbReference type="InterPro" id="IPR029060">
    <property type="entry name" value="PIN-like_dom_sf"/>
</dbReference>
<dbReference type="PANTHER" id="PTHR42646:SF2">
    <property type="entry name" value="5'-3' EXONUCLEASE FAMILY PROTEIN"/>
    <property type="match status" value="1"/>
</dbReference>
<dbReference type="SMART" id="SM00279">
    <property type="entry name" value="HhH2"/>
    <property type="match status" value="1"/>
</dbReference>
<organism evidence="7 8">
    <name type="scientific">Scopulibacillus darangshiensis</name>
    <dbReference type="NCBI Taxonomy" id="442528"/>
    <lineage>
        <taxon>Bacteria</taxon>
        <taxon>Bacillati</taxon>
        <taxon>Bacillota</taxon>
        <taxon>Bacilli</taxon>
        <taxon>Bacillales</taxon>
        <taxon>Sporolactobacillaceae</taxon>
        <taxon>Scopulibacillus</taxon>
    </lineage>
</organism>
<dbReference type="InterPro" id="IPR020045">
    <property type="entry name" value="DNA_polI_H3TH"/>
</dbReference>
<dbReference type="EMBL" id="SLXK01000005">
    <property type="protein sequence ID" value="TCP30551.1"/>
    <property type="molecule type" value="Genomic_DNA"/>
</dbReference>
<dbReference type="AlphaFoldDB" id="A0A4R2P914"/>
<dbReference type="GO" id="GO:0017108">
    <property type="term" value="F:5'-flap endonuclease activity"/>
    <property type="evidence" value="ECO:0007669"/>
    <property type="project" value="InterPro"/>
</dbReference>
<evidence type="ECO:0000256" key="5">
    <source>
        <dbReference type="ARBA" id="ARBA00050026"/>
    </source>
</evidence>
<dbReference type="Gene3D" id="3.40.50.1010">
    <property type="entry name" value="5'-nuclease"/>
    <property type="match status" value="1"/>
</dbReference>
<name>A0A4R2P914_9BACL</name>
<protein>
    <recommendedName>
        <fullName evidence="5">5'-3' exonuclease</fullName>
    </recommendedName>
</protein>
<evidence type="ECO:0000256" key="3">
    <source>
        <dbReference type="ARBA" id="ARBA00023125"/>
    </source>
</evidence>
<dbReference type="InterPro" id="IPR020046">
    <property type="entry name" value="5-3_exonucl_a-hlix_arch_N"/>
</dbReference>
<keyword evidence="1" id="KW-0540">Nuclease</keyword>
<dbReference type="RefSeq" id="WP_243646958.1">
    <property type="nucleotide sequence ID" value="NZ_SLXK01000005.1"/>
</dbReference>
<dbReference type="InterPro" id="IPR002421">
    <property type="entry name" value="5-3_exonuclease"/>
</dbReference>
<evidence type="ECO:0000256" key="2">
    <source>
        <dbReference type="ARBA" id="ARBA00022801"/>
    </source>
</evidence>